<evidence type="ECO:0000256" key="2">
    <source>
        <dbReference type="ARBA" id="ARBA00023015"/>
    </source>
</evidence>
<dbReference type="Proteomes" id="UP000224974">
    <property type="component" value="Unassembled WGS sequence"/>
</dbReference>
<evidence type="ECO:0000313" key="7">
    <source>
        <dbReference type="Proteomes" id="UP000224974"/>
    </source>
</evidence>
<accession>A0A2C6DER1</accession>
<keyword evidence="2" id="KW-0805">Transcription regulation</keyword>
<dbReference type="Proteomes" id="UP000373449">
    <property type="component" value="Unassembled WGS sequence"/>
</dbReference>
<dbReference type="OrthoDB" id="6432617at2"/>
<dbReference type="EMBL" id="CAADJA010000002">
    <property type="protein sequence ID" value="VFS48054.1"/>
    <property type="molecule type" value="Genomic_DNA"/>
</dbReference>
<evidence type="ECO:0000256" key="1">
    <source>
        <dbReference type="ARBA" id="ARBA00010234"/>
    </source>
</evidence>
<dbReference type="AlphaFoldDB" id="A0A2C6DER1"/>
<reference evidence="7" key="2">
    <citation type="submission" date="2017-09" db="EMBL/GenBank/DDBJ databases">
        <title>FDA dAtabase for Regulatory Grade micrObial Sequences (FDA-ARGOS): Supporting development and validation of Infectious Disease Dx tests.</title>
        <authorList>
            <person name="Minogue T."/>
            <person name="Wolcott M."/>
            <person name="Wasieloski L."/>
            <person name="Aguilar W."/>
            <person name="Moore D."/>
            <person name="Tallon L."/>
            <person name="Sadzewicz L."/>
            <person name="Ott S."/>
            <person name="Zhao X."/>
            <person name="Nagaraj S."/>
            <person name="Vavikolanu K."/>
            <person name="Aluvathingal J."/>
            <person name="Nadendla S."/>
            <person name="Sichtig H."/>
        </authorList>
    </citation>
    <scope>NUCLEOTIDE SEQUENCE [LARGE SCALE GENOMIC DNA]</scope>
    <source>
        <strain evidence="7">FDAARGOS_387</strain>
    </source>
</reference>
<evidence type="ECO:0000313" key="8">
    <source>
        <dbReference type="Proteomes" id="UP000373449"/>
    </source>
</evidence>
<protein>
    <submittedName>
        <fullName evidence="6">Phage antitermination protein Q</fullName>
    </submittedName>
</protein>
<comment type="similarity">
    <text evidence="1">Belongs to the phage antitermination Q type 1 family.</text>
</comment>
<evidence type="ECO:0000313" key="6">
    <source>
        <dbReference type="EMBL" id="VFS48054.1"/>
    </source>
</evidence>
<gene>
    <name evidence="5" type="ORF">CRN84_10190</name>
    <name evidence="6" type="ORF">NCTC12282_02967</name>
</gene>
<reference evidence="6 8" key="3">
    <citation type="submission" date="2019-03" db="EMBL/GenBank/DDBJ databases">
        <authorList>
            <consortium name="Pathogen Informatics"/>
        </authorList>
    </citation>
    <scope>NUCLEOTIDE SEQUENCE [LARGE SCALE GENOMIC DNA]</scope>
    <source>
        <strain evidence="6 8">NCTC12282</strain>
    </source>
</reference>
<keyword evidence="3" id="KW-0238">DNA-binding</keyword>
<name>A0A2C6DER1_9GAMM</name>
<reference evidence="5" key="1">
    <citation type="submission" date="2017-09" db="EMBL/GenBank/DDBJ databases">
        <title>FDA dAtabase for Regulatory Grade micrObial Sequences (FDA-ARGOS): Supporting development and validation of Infectious Disease Dx tests.</title>
        <authorList>
            <person name="Minogue T."/>
            <person name="Wolcott M."/>
            <person name="Wasieloski L."/>
            <person name="Aguilar W."/>
            <person name="Moore D."/>
            <person name="Tallon L.J."/>
            <person name="Sadzewicz L."/>
            <person name="Ott S."/>
            <person name="Zhao X."/>
            <person name="Nagaraj S."/>
            <person name="Vavikolanu K."/>
            <person name="Aluvathingal J."/>
            <person name="Nadendla S."/>
            <person name="Sichtig H."/>
        </authorList>
    </citation>
    <scope>NUCLEOTIDE SEQUENCE</scope>
    <source>
        <strain evidence="5">FDAARGOS_387</strain>
    </source>
</reference>
<dbReference type="RefSeq" id="WP_029093183.1">
    <property type="nucleotide sequence ID" value="NZ_BRLG01000002.1"/>
</dbReference>
<keyword evidence="4" id="KW-0804">Transcription</keyword>
<organism evidence="5 7">
    <name type="scientific">Budvicia aquatica</name>
    <dbReference type="NCBI Taxonomy" id="82979"/>
    <lineage>
        <taxon>Bacteria</taxon>
        <taxon>Pseudomonadati</taxon>
        <taxon>Pseudomonadota</taxon>
        <taxon>Gammaproteobacteria</taxon>
        <taxon>Enterobacterales</taxon>
        <taxon>Budviciaceae</taxon>
        <taxon>Budvicia</taxon>
    </lineage>
</organism>
<keyword evidence="7" id="KW-1185">Reference proteome</keyword>
<proteinExistence type="inferred from homology"/>
<evidence type="ECO:0000313" key="5">
    <source>
        <dbReference type="EMBL" id="PHI29676.1"/>
    </source>
</evidence>
<dbReference type="GO" id="GO:0003677">
    <property type="term" value="F:DNA binding"/>
    <property type="evidence" value="ECO:0007669"/>
    <property type="project" value="UniProtKB-KW"/>
</dbReference>
<dbReference type="GO" id="GO:0060567">
    <property type="term" value="P:negative regulation of termination of DNA-templated transcription"/>
    <property type="evidence" value="ECO:0007669"/>
    <property type="project" value="InterPro"/>
</dbReference>
<evidence type="ECO:0000256" key="4">
    <source>
        <dbReference type="ARBA" id="ARBA00023163"/>
    </source>
</evidence>
<sequence>MNSIKTTLEMWGNWARCNVGTEYSKVNVTFQAALPESGPLLFRTDDEQGMVVDSAVAGLRHYDQLAYKLVIAHYVYRISQSKLAKQIGKAQSYIAGLLRIAEAFIAGQIFVQTGEAISV</sequence>
<evidence type="ECO:0000256" key="3">
    <source>
        <dbReference type="ARBA" id="ARBA00023125"/>
    </source>
</evidence>
<dbReference type="InterPro" id="IPR010534">
    <property type="entry name" value="Phage_933W_GpQ"/>
</dbReference>
<dbReference type="EMBL" id="PDDX01000001">
    <property type="protein sequence ID" value="PHI29676.1"/>
    <property type="molecule type" value="Genomic_DNA"/>
</dbReference>
<dbReference type="Pfam" id="PF06530">
    <property type="entry name" value="Phage_antitermQ"/>
    <property type="match status" value="1"/>
</dbReference>